<evidence type="ECO:0000256" key="14">
    <source>
        <dbReference type="RuleBase" id="RU364088"/>
    </source>
</evidence>
<dbReference type="NCBIfam" id="TIGR01386">
    <property type="entry name" value="cztS_silS_copS"/>
    <property type="match status" value="1"/>
</dbReference>
<evidence type="ECO:0000256" key="5">
    <source>
        <dbReference type="ARBA" id="ARBA00022553"/>
    </source>
</evidence>
<feature type="transmembrane region" description="Helical" evidence="14">
    <location>
        <begin position="6"/>
        <end position="28"/>
    </location>
</feature>
<accession>A0A839T5S3</accession>
<dbReference type="Pfam" id="PF02518">
    <property type="entry name" value="HATPase_c"/>
    <property type="match status" value="1"/>
</dbReference>
<keyword evidence="7 14" id="KW-0812">Transmembrane</keyword>
<name>A0A839T5S3_AZOMA</name>
<comment type="caution">
    <text evidence="17">The sequence shown here is derived from an EMBL/GenBank/DDBJ whole genome shotgun (WGS) entry which is preliminary data.</text>
</comment>
<dbReference type="SMART" id="SM00388">
    <property type="entry name" value="HisKA"/>
    <property type="match status" value="1"/>
</dbReference>
<dbReference type="PRINTS" id="PR00344">
    <property type="entry name" value="BCTRLSENSOR"/>
</dbReference>
<dbReference type="Proteomes" id="UP000549250">
    <property type="component" value="Unassembled WGS sequence"/>
</dbReference>
<evidence type="ECO:0000256" key="4">
    <source>
        <dbReference type="ARBA" id="ARBA00022519"/>
    </source>
</evidence>
<dbReference type="Pfam" id="PF00672">
    <property type="entry name" value="HAMP"/>
    <property type="match status" value="1"/>
</dbReference>
<evidence type="ECO:0000256" key="1">
    <source>
        <dbReference type="ARBA" id="ARBA00000085"/>
    </source>
</evidence>
<evidence type="ECO:0000256" key="13">
    <source>
        <dbReference type="ARBA" id="ARBA00023136"/>
    </source>
</evidence>
<keyword evidence="12 14" id="KW-0902">Two-component regulatory system</keyword>
<sequence length="473" mass="51680">MRAASLSLRLALQVSLMGASLVLLLAILEHWSLERGLDSIARIHLTGQLQRIEHSLSVTGLANPSLETRHMSDMLLEHRDLHLTILGMDADAPALLNAGSKSLDPGLRLFRATPQISFETWTDATGAELLTATRIMQLHTGQPVRVLLSYDLAVDEALLTANLRYILLVVPLLLALVGGGAWWIAQKGLAPLRQFIKVAAQVSTDDLSHRIATAGLPRELDELARGINVMLERLDDGVQQLAQFSDDLAHELRSPITNLLGKAQVTLARERSAEDYKAALESCTEELERLARIVSDMLFLAQVSQPAPHLPFEPILLEHEVAKMADIFGIAAEEKHIELSTSGAGRVLGDRLMIQRALSNLLSNAIRHCPEDGEISIRIEAAAGRVTLSIGNSGPGIAPQHLAYIFERFYRADACRSRAKGGTGLGLAIVRSIMVLHQGRVEATSKPGELTMFRLIFPDIAHGMERHMFNSGN</sequence>
<keyword evidence="9 14" id="KW-0418">Kinase</keyword>
<keyword evidence="13 14" id="KW-0472">Membrane</keyword>
<dbReference type="PROSITE" id="PS50109">
    <property type="entry name" value="HIS_KIN"/>
    <property type="match status" value="1"/>
</dbReference>
<dbReference type="Gene3D" id="3.30.565.10">
    <property type="entry name" value="Histidine kinase-like ATPase, C-terminal domain"/>
    <property type="match status" value="1"/>
</dbReference>
<evidence type="ECO:0000259" key="16">
    <source>
        <dbReference type="PROSITE" id="PS50885"/>
    </source>
</evidence>
<dbReference type="PANTHER" id="PTHR45436">
    <property type="entry name" value="SENSOR HISTIDINE KINASE YKOH"/>
    <property type="match status" value="1"/>
</dbReference>
<dbReference type="SMART" id="SM00387">
    <property type="entry name" value="HATPase_c"/>
    <property type="match status" value="1"/>
</dbReference>
<dbReference type="InterPro" id="IPR004358">
    <property type="entry name" value="Sig_transdc_His_kin-like_C"/>
</dbReference>
<evidence type="ECO:0000256" key="12">
    <source>
        <dbReference type="ARBA" id="ARBA00023012"/>
    </source>
</evidence>
<dbReference type="InterPro" id="IPR003660">
    <property type="entry name" value="HAMP_dom"/>
</dbReference>
<keyword evidence="3 14" id="KW-1003">Cell membrane</keyword>
<dbReference type="InterPro" id="IPR036097">
    <property type="entry name" value="HisK_dim/P_sf"/>
</dbReference>
<evidence type="ECO:0000256" key="3">
    <source>
        <dbReference type="ARBA" id="ARBA00022475"/>
    </source>
</evidence>
<keyword evidence="11 14" id="KW-1133">Transmembrane helix</keyword>
<dbReference type="SUPFAM" id="SSF47384">
    <property type="entry name" value="Homodimeric domain of signal transducing histidine kinase"/>
    <property type="match status" value="1"/>
</dbReference>
<dbReference type="InterPro" id="IPR003594">
    <property type="entry name" value="HATPase_dom"/>
</dbReference>
<reference evidence="17 18" key="1">
    <citation type="submission" date="2020-08" db="EMBL/GenBank/DDBJ databases">
        <title>Genomic Encyclopedia of Type Strains, Phase III (KMG-III): the genomes of soil and plant-associated and newly described type strains.</title>
        <authorList>
            <person name="Whitman W."/>
        </authorList>
    </citation>
    <scope>NUCLEOTIDE SEQUENCE [LARGE SCALE GENOMIC DNA]</scope>
    <source>
        <strain evidence="17 18">CECT 4462</strain>
    </source>
</reference>
<dbReference type="InterPro" id="IPR003661">
    <property type="entry name" value="HisK_dim/P_dom"/>
</dbReference>
<dbReference type="AlphaFoldDB" id="A0A839T5S3"/>
<dbReference type="GO" id="GO:0005886">
    <property type="term" value="C:plasma membrane"/>
    <property type="evidence" value="ECO:0007669"/>
    <property type="project" value="UniProtKB-SubCell"/>
</dbReference>
<evidence type="ECO:0000313" key="17">
    <source>
        <dbReference type="EMBL" id="MBB3103836.1"/>
    </source>
</evidence>
<evidence type="ECO:0000256" key="7">
    <source>
        <dbReference type="ARBA" id="ARBA00022692"/>
    </source>
</evidence>
<evidence type="ECO:0000256" key="10">
    <source>
        <dbReference type="ARBA" id="ARBA00022840"/>
    </source>
</evidence>
<dbReference type="FunFam" id="3.30.565.10:FF:000006">
    <property type="entry name" value="Sensor histidine kinase WalK"/>
    <property type="match status" value="1"/>
</dbReference>
<comment type="catalytic activity">
    <reaction evidence="1 14">
        <text>ATP + protein L-histidine = ADP + protein N-phospho-L-histidine.</text>
        <dbReference type="EC" id="2.7.13.3"/>
    </reaction>
</comment>
<evidence type="ECO:0000313" key="18">
    <source>
        <dbReference type="Proteomes" id="UP000549250"/>
    </source>
</evidence>
<proteinExistence type="predicted"/>
<keyword evidence="10 14" id="KW-0067">ATP-binding</keyword>
<keyword evidence="6 14" id="KW-0808">Transferase</keyword>
<evidence type="ECO:0000256" key="6">
    <source>
        <dbReference type="ARBA" id="ARBA00022679"/>
    </source>
</evidence>
<dbReference type="PANTHER" id="PTHR45436:SF3">
    <property type="entry name" value="SENSOR HISTIDINE KINASE HPRS"/>
    <property type="match status" value="1"/>
</dbReference>
<keyword evidence="8 14" id="KW-0547">Nucleotide-binding</keyword>
<dbReference type="InterPro" id="IPR006290">
    <property type="entry name" value="CztS_silS_copS"/>
</dbReference>
<dbReference type="GO" id="GO:0005524">
    <property type="term" value="F:ATP binding"/>
    <property type="evidence" value="ECO:0007669"/>
    <property type="project" value="UniProtKB-KW"/>
</dbReference>
<evidence type="ECO:0000259" key="15">
    <source>
        <dbReference type="PROSITE" id="PS50109"/>
    </source>
</evidence>
<dbReference type="RefSeq" id="WP_183166754.1">
    <property type="nucleotide sequence ID" value="NZ_JACHXI010000010.1"/>
</dbReference>
<keyword evidence="5" id="KW-0597">Phosphoprotein</keyword>
<dbReference type="Pfam" id="PF00512">
    <property type="entry name" value="HisKA"/>
    <property type="match status" value="1"/>
</dbReference>
<evidence type="ECO:0000256" key="11">
    <source>
        <dbReference type="ARBA" id="ARBA00022989"/>
    </source>
</evidence>
<dbReference type="PROSITE" id="PS50885">
    <property type="entry name" value="HAMP"/>
    <property type="match status" value="1"/>
</dbReference>
<dbReference type="InterPro" id="IPR050428">
    <property type="entry name" value="TCS_sensor_his_kinase"/>
</dbReference>
<dbReference type="EC" id="2.7.13.3" evidence="14"/>
<dbReference type="SUPFAM" id="SSF55874">
    <property type="entry name" value="ATPase domain of HSP90 chaperone/DNA topoisomerase II/histidine kinase"/>
    <property type="match status" value="1"/>
</dbReference>
<feature type="transmembrane region" description="Helical" evidence="14">
    <location>
        <begin position="165"/>
        <end position="185"/>
    </location>
</feature>
<dbReference type="Gene3D" id="6.10.340.10">
    <property type="match status" value="1"/>
</dbReference>
<organism evidence="17 18">
    <name type="scientific">Azomonas macrocytogenes</name>
    <name type="common">Azotobacter macrocytogenes</name>
    <dbReference type="NCBI Taxonomy" id="69962"/>
    <lineage>
        <taxon>Bacteria</taxon>
        <taxon>Pseudomonadati</taxon>
        <taxon>Pseudomonadota</taxon>
        <taxon>Gammaproteobacteria</taxon>
        <taxon>Pseudomonadales</taxon>
        <taxon>Pseudomonadaceae</taxon>
        <taxon>Azomonas</taxon>
    </lineage>
</organism>
<dbReference type="SUPFAM" id="SSF158472">
    <property type="entry name" value="HAMP domain-like"/>
    <property type="match status" value="1"/>
</dbReference>
<comment type="function">
    <text evidence="14">Member of a two-component regulatory system.</text>
</comment>
<dbReference type="InterPro" id="IPR036890">
    <property type="entry name" value="HATPase_C_sf"/>
</dbReference>
<evidence type="ECO:0000256" key="8">
    <source>
        <dbReference type="ARBA" id="ARBA00022741"/>
    </source>
</evidence>
<evidence type="ECO:0000256" key="2">
    <source>
        <dbReference type="ARBA" id="ARBA00004533"/>
    </source>
</evidence>
<dbReference type="EMBL" id="JACHXI010000010">
    <property type="protein sequence ID" value="MBB3103836.1"/>
    <property type="molecule type" value="Genomic_DNA"/>
</dbReference>
<protein>
    <recommendedName>
        <fullName evidence="14">Sensor protein</fullName>
        <ecNumber evidence="14">2.7.13.3</ecNumber>
    </recommendedName>
</protein>
<keyword evidence="18" id="KW-1185">Reference proteome</keyword>
<feature type="domain" description="HAMP" evidence="16">
    <location>
        <begin position="186"/>
        <end position="239"/>
    </location>
</feature>
<keyword evidence="4 14" id="KW-0997">Cell inner membrane</keyword>
<dbReference type="GO" id="GO:0000155">
    <property type="term" value="F:phosphorelay sensor kinase activity"/>
    <property type="evidence" value="ECO:0007669"/>
    <property type="project" value="InterPro"/>
</dbReference>
<comment type="subcellular location">
    <subcellularLocation>
        <location evidence="2 14">Cell inner membrane</location>
    </subcellularLocation>
</comment>
<dbReference type="SMART" id="SM00304">
    <property type="entry name" value="HAMP"/>
    <property type="match status" value="1"/>
</dbReference>
<dbReference type="InterPro" id="IPR005467">
    <property type="entry name" value="His_kinase_dom"/>
</dbReference>
<dbReference type="CDD" id="cd06225">
    <property type="entry name" value="HAMP"/>
    <property type="match status" value="1"/>
</dbReference>
<dbReference type="Gene3D" id="1.10.287.130">
    <property type="match status" value="1"/>
</dbReference>
<dbReference type="CDD" id="cd00082">
    <property type="entry name" value="HisKA"/>
    <property type="match status" value="1"/>
</dbReference>
<dbReference type="CDD" id="cd00075">
    <property type="entry name" value="HATPase"/>
    <property type="match status" value="1"/>
</dbReference>
<evidence type="ECO:0000256" key="9">
    <source>
        <dbReference type="ARBA" id="ARBA00022777"/>
    </source>
</evidence>
<feature type="domain" description="Histidine kinase" evidence="15">
    <location>
        <begin position="247"/>
        <end position="461"/>
    </location>
</feature>
<gene>
    <name evidence="17" type="ORF">FHR87_002246</name>
</gene>